<dbReference type="InterPro" id="IPR002677">
    <property type="entry name" value="Ribosomal_bL32"/>
</dbReference>
<dbReference type="NCBIfam" id="TIGR01031">
    <property type="entry name" value="rpmF_bact"/>
    <property type="match status" value="1"/>
</dbReference>
<evidence type="ECO:0000313" key="6">
    <source>
        <dbReference type="EMBL" id="KGF51827.1"/>
    </source>
</evidence>
<reference evidence="6 7" key="1">
    <citation type="submission" date="2014-07" db="EMBL/GenBank/DDBJ databases">
        <authorList>
            <person name="McCorrison J."/>
            <person name="Sanka R."/>
            <person name="Torralba M."/>
            <person name="Gillis M."/>
            <person name="Haft D.H."/>
            <person name="Methe B."/>
            <person name="Sutton G."/>
            <person name="Nelson K.E."/>
        </authorList>
    </citation>
    <scope>NUCLEOTIDE SEQUENCE [LARGE SCALE GENOMIC DNA]</scope>
    <source>
        <strain evidence="6 7">DNF00058</strain>
    </source>
</reference>
<dbReference type="Proteomes" id="UP000029614">
    <property type="component" value="Unassembled WGS sequence"/>
</dbReference>
<keyword evidence="7" id="KW-1185">Reference proteome</keyword>
<proteinExistence type="inferred from homology"/>
<dbReference type="PANTHER" id="PTHR35534">
    <property type="entry name" value="50S RIBOSOMAL PROTEIN L32"/>
    <property type="match status" value="1"/>
</dbReference>
<evidence type="ECO:0000313" key="7">
    <source>
        <dbReference type="Proteomes" id="UP000029614"/>
    </source>
</evidence>
<dbReference type="OrthoDB" id="9812874at2"/>
<evidence type="ECO:0000256" key="2">
    <source>
        <dbReference type="ARBA" id="ARBA00022980"/>
    </source>
</evidence>
<evidence type="ECO:0000256" key="5">
    <source>
        <dbReference type="HAMAP-Rule" id="MF_00340"/>
    </source>
</evidence>
<dbReference type="GO" id="GO:0015934">
    <property type="term" value="C:large ribosomal subunit"/>
    <property type="evidence" value="ECO:0007669"/>
    <property type="project" value="InterPro"/>
</dbReference>
<dbReference type="PANTHER" id="PTHR35534:SF1">
    <property type="entry name" value="LARGE RIBOSOMAL SUBUNIT PROTEIN BL32"/>
    <property type="match status" value="1"/>
</dbReference>
<evidence type="ECO:0000256" key="4">
    <source>
        <dbReference type="ARBA" id="ARBA00035178"/>
    </source>
</evidence>
<dbReference type="HAMAP" id="MF_00340">
    <property type="entry name" value="Ribosomal_bL32"/>
    <property type="match status" value="1"/>
</dbReference>
<dbReference type="InterPro" id="IPR011332">
    <property type="entry name" value="Ribosomal_zn-bd"/>
</dbReference>
<gene>
    <name evidence="5" type="primary">rpmF</name>
    <name evidence="6" type="ORF">HMPREF9302_05940</name>
</gene>
<name>A0A096CA91_9BACT</name>
<dbReference type="InterPro" id="IPR044957">
    <property type="entry name" value="Ribosomal_bL32_bact"/>
</dbReference>
<comment type="caution">
    <text evidence="6">The sequence shown here is derived from an EMBL/GenBank/DDBJ whole genome shotgun (WGS) entry which is preliminary data.</text>
</comment>
<dbReference type="GO" id="GO:0006412">
    <property type="term" value="P:translation"/>
    <property type="evidence" value="ECO:0007669"/>
    <property type="project" value="UniProtKB-UniRule"/>
</dbReference>
<dbReference type="EMBL" id="JRNU01000022">
    <property type="protein sequence ID" value="KGF51827.1"/>
    <property type="molecule type" value="Genomic_DNA"/>
</dbReference>
<dbReference type="SUPFAM" id="SSF57829">
    <property type="entry name" value="Zn-binding ribosomal proteins"/>
    <property type="match status" value="1"/>
</dbReference>
<evidence type="ECO:0000256" key="3">
    <source>
        <dbReference type="ARBA" id="ARBA00023274"/>
    </source>
</evidence>
<dbReference type="RefSeq" id="WP_008446760.1">
    <property type="nucleotide sequence ID" value="NZ_JRNU01000022.1"/>
</dbReference>
<dbReference type="Pfam" id="PF01783">
    <property type="entry name" value="Ribosomal_L32p"/>
    <property type="match status" value="1"/>
</dbReference>
<organism evidence="6 7">
    <name type="scientific">Prevotella amnii DNF00058</name>
    <dbReference type="NCBI Taxonomy" id="1401066"/>
    <lineage>
        <taxon>Bacteria</taxon>
        <taxon>Pseudomonadati</taxon>
        <taxon>Bacteroidota</taxon>
        <taxon>Bacteroidia</taxon>
        <taxon>Bacteroidales</taxon>
        <taxon>Prevotellaceae</taxon>
        <taxon>Prevotella</taxon>
    </lineage>
</organism>
<keyword evidence="2 5" id="KW-0689">Ribosomal protein</keyword>
<protein>
    <recommendedName>
        <fullName evidence="4 5">Large ribosomal subunit protein bL32</fullName>
    </recommendedName>
</protein>
<sequence>MAHPKRRQSKTRTLKRRTHDKAVAPTLAVCPNCSAYYVYHTVCPTCGYYRGKVAIVKEAAE</sequence>
<keyword evidence="3 5" id="KW-0687">Ribonucleoprotein</keyword>
<comment type="similarity">
    <text evidence="1 5">Belongs to the bacterial ribosomal protein bL32 family.</text>
</comment>
<dbReference type="AlphaFoldDB" id="A0A096CA91"/>
<dbReference type="GO" id="GO:0003735">
    <property type="term" value="F:structural constituent of ribosome"/>
    <property type="evidence" value="ECO:0007669"/>
    <property type="project" value="InterPro"/>
</dbReference>
<accession>A0A096CA91</accession>
<evidence type="ECO:0000256" key="1">
    <source>
        <dbReference type="ARBA" id="ARBA00008560"/>
    </source>
</evidence>